<feature type="transmembrane region" description="Helical" evidence="1">
    <location>
        <begin position="78"/>
        <end position="102"/>
    </location>
</feature>
<dbReference type="AlphaFoldDB" id="X0XVM4"/>
<keyword evidence="1" id="KW-0812">Transmembrane</keyword>
<keyword evidence="1" id="KW-0472">Membrane</keyword>
<evidence type="ECO:0000313" key="2">
    <source>
        <dbReference type="EMBL" id="GAG47369.1"/>
    </source>
</evidence>
<name>X0XVM4_9ZZZZ</name>
<keyword evidence="1" id="KW-1133">Transmembrane helix</keyword>
<feature type="non-terminal residue" evidence="2">
    <location>
        <position position="154"/>
    </location>
</feature>
<gene>
    <name evidence="2" type="ORF">S01H1_80392</name>
</gene>
<protein>
    <submittedName>
        <fullName evidence="2">Uncharacterized protein</fullName>
    </submittedName>
</protein>
<feature type="transmembrane region" description="Helical" evidence="1">
    <location>
        <begin position="123"/>
        <end position="142"/>
    </location>
</feature>
<accession>X0XVM4</accession>
<dbReference type="EMBL" id="BARS01054285">
    <property type="protein sequence ID" value="GAG47369.1"/>
    <property type="molecule type" value="Genomic_DNA"/>
</dbReference>
<organism evidence="2">
    <name type="scientific">marine sediment metagenome</name>
    <dbReference type="NCBI Taxonomy" id="412755"/>
    <lineage>
        <taxon>unclassified sequences</taxon>
        <taxon>metagenomes</taxon>
        <taxon>ecological metagenomes</taxon>
    </lineage>
</organism>
<evidence type="ECO:0000256" key="1">
    <source>
        <dbReference type="SAM" id="Phobius"/>
    </source>
</evidence>
<proteinExistence type="predicted"/>
<reference evidence="2" key="1">
    <citation type="journal article" date="2014" name="Front. Microbiol.">
        <title>High frequency of phylogenetically diverse reductive dehalogenase-homologous genes in deep subseafloor sedimentary metagenomes.</title>
        <authorList>
            <person name="Kawai M."/>
            <person name="Futagami T."/>
            <person name="Toyoda A."/>
            <person name="Takaki Y."/>
            <person name="Nishi S."/>
            <person name="Hori S."/>
            <person name="Arai W."/>
            <person name="Tsubouchi T."/>
            <person name="Morono Y."/>
            <person name="Uchiyama I."/>
            <person name="Ito T."/>
            <person name="Fujiyama A."/>
            <person name="Inagaki F."/>
            <person name="Takami H."/>
        </authorList>
    </citation>
    <scope>NUCLEOTIDE SEQUENCE</scope>
    <source>
        <strain evidence="2">Expedition CK06-06</strain>
    </source>
</reference>
<comment type="caution">
    <text evidence="2">The sequence shown here is derived from an EMBL/GenBank/DDBJ whole genome shotgun (WGS) entry which is preliminary data.</text>
</comment>
<feature type="transmembrane region" description="Helical" evidence="1">
    <location>
        <begin position="52"/>
        <end position="72"/>
    </location>
</feature>
<sequence length="154" mass="17613">MYYAILFFVTATSLWISPQLGDGIRVPKEIMCVIGFLSLWAMSRQARPFRNFWIKAFLLWGFALTSFLVKNINCFYELFYVTSGAIAISALATTSTLIPTFHIKGIQFQQISFEEQVKGISKFICWVCALMSTYLFIQALAWDSIHTVVSFEFA</sequence>